<evidence type="ECO:0000256" key="2">
    <source>
        <dbReference type="SAM" id="Phobius"/>
    </source>
</evidence>
<feature type="transmembrane region" description="Helical" evidence="2">
    <location>
        <begin position="230"/>
        <end position="252"/>
    </location>
</feature>
<keyword evidence="2" id="KW-1133">Transmembrane helix</keyword>
<accession>A0ABU9J1N3</accession>
<sequence>MTGCKRIRASPLVLLAVFALAACAKQESARLPSASLVLNAPQGEFLAYEHDVEVALAGERIPAALKAAQASCQRKAFGDCVVLHVSQQGGDHPRGVLTVRIVPAGVEPMIASASAGGEVGDRSTHAEDLAEAVRDNTLARTRLQKEQARLLEFQQRRDLSVADMIALSQQLSQVEAKLQLAEQEAAQHQRRIQTQKLTLRFQPPGGQSGRGEIRQAVRDFFATLATGTAWTIRAVAFLIPVLVALAILFSLWRRLRRRKT</sequence>
<evidence type="ECO:0000256" key="3">
    <source>
        <dbReference type="SAM" id="SignalP"/>
    </source>
</evidence>
<feature type="domain" description="DUF4349" evidence="4">
    <location>
        <begin position="47"/>
        <end position="253"/>
    </location>
</feature>
<reference evidence="5 6" key="1">
    <citation type="submission" date="2024-04" db="EMBL/GenBank/DDBJ databases">
        <title>Draft genome sequence of Pseudoxanthomonas putridarboris WD12.</title>
        <authorList>
            <person name="Oh J."/>
        </authorList>
    </citation>
    <scope>NUCLEOTIDE SEQUENCE [LARGE SCALE GENOMIC DNA]</scope>
    <source>
        <strain evidence="5 6">WD12</strain>
    </source>
</reference>
<keyword evidence="6" id="KW-1185">Reference proteome</keyword>
<evidence type="ECO:0000313" key="5">
    <source>
        <dbReference type="EMBL" id="MEL1265154.1"/>
    </source>
</evidence>
<comment type="caution">
    <text evidence="5">The sequence shown here is derived from an EMBL/GenBank/DDBJ whole genome shotgun (WGS) entry which is preliminary data.</text>
</comment>
<gene>
    <name evidence="5" type="ORF">AAD027_12380</name>
</gene>
<protein>
    <submittedName>
        <fullName evidence="5">DUF4349 domain-containing protein</fullName>
    </submittedName>
</protein>
<evidence type="ECO:0000259" key="4">
    <source>
        <dbReference type="Pfam" id="PF14257"/>
    </source>
</evidence>
<dbReference type="PROSITE" id="PS51257">
    <property type="entry name" value="PROKAR_LIPOPROTEIN"/>
    <property type="match status" value="1"/>
</dbReference>
<keyword evidence="2" id="KW-0812">Transmembrane</keyword>
<feature type="signal peptide" evidence="3">
    <location>
        <begin position="1"/>
        <end position="24"/>
    </location>
</feature>
<dbReference type="RefSeq" id="WP_341726324.1">
    <property type="nucleotide sequence ID" value="NZ_JBBWWT010000005.1"/>
</dbReference>
<name>A0ABU9J1N3_9GAMM</name>
<feature type="chain" id="PRO_5046474037" evidence="3">
    <location>
        <begin position="25"/>
        <end position="260"/>
    </location>
</feature>
<dbReference type="Pfam" id="PF14257">
    <property type="entry name" value="DUF4349"/>
    <property type="match status" value="1"/>
</dbReference>
<keyword evidence="2" id="KW-0472">Membrane</keyword>
<dbReference type="InterPro" id="IPR025645">
    <property type="entry name" value="DUF4349"/>
</dbReference>
<evidence type="ECO:0000256" key="1">
    <source>
        <dbReference type="SAM" id="Coils"/>
    </source>
</evidence>
<dbReference type="EMBL" id="JBBWWT010000005">
    <property type="protein sequence ID" value="MEL1265154.1"/>
    <property type="molecule type" value="Genomic_DNA"/>
</dbReference>
<keyword evidence="3" id="KW-0732">Signal</keyword>
<keyword evidence="1" id="KW-0175">Coiled coil</keyword>
<proteinExistence type="predicted"/>
<evidence type="ECO:0000313" key="6">
    <source>
        <dbReference type="Proteomes" id="UP001459204"/>
    </source>
</evidence>
<dbReference type="Proteomes" id="UP001459204">
    <property type="component" value="Unassembled WGS sequence"/>
</dbReference>
<organism evidence="5 6">
    <name type="scientific">Pseudoxanthomonas putridarboris</name>
    <dbReference type="NCBI Taxonomy" id="752605"/>
    <lineage>
        <taxon>Bacteria</taxon>
        <taxon>Pseudomonadati</taxon>
        <taxon>Pseudomonadota</taxon>
        <taxon>Gammaproteobacteria</taxon>
        <taxon>Lysobacterales</taxon>
        <taxon>Lysobacteraceae</taxon>
        <taxon>Pseudoxanthomonas</taxon>
    </lineage>
</organism>
<feature type="coiled-coil region" evidence="1">
    <location>
        <begin position="164"/>
        <end position="198"/>
    </location>
</feature>